<sequence>MLKFVYKDKEYSWDEWRNEYNQFVDSLELPDDITEGLLISDMVAAHDIGYSIAMDKTYEIYELIASARFALINAYQKYFESNILAFNNPYKAHLWLRSQYLKNSIVWYNSCEDYIYQVLWFGFELHRRKTYSPDWYESVLRDCTYPNVKQSLEQVGTKEANDLLDMIKDYRFDPQVKYMRDNLANNIKHRANLQFLGLERRRLIGTEFFNADGSIYFTTDWIQPIVVDIDETVDLLKDIHGKLVNFTREIIDFMNFDQVFERDKDNVFQINRIRDKSEYRKIIIE</sequence>
<comment type="caution">
    <text evidence="1">The sequence shown here is derived from an EMBL/GenBank/DDBJ whole genome shotgun (WGS) entry which is preliminary data.</text>
</comment>
<protein>
    <submittedName>
        <fullName evidence="1">Uncharacterized protein</fullName>
    </submittedName>
</protein>
<proteinExistence type="predicted"/>
<evidence type="ECO:0000313" key="1">
    <source>
        <dbReference type="EMBL" id="OKO91436.1"/>
    </source>
</evidence>
<organism evidence="1 2">
    <name type="scientific">Geobacillus proteiniphilus</name>
    <dbReference type="NCBI Taxonomy" id="860353"/>
    <lineage>
        <taxon>Bacteria</taxon>
        <taxon>Bacillati</taxon>
        <taxon>Bacillota</taxon>
        <taxon>Bacilli</taxon>
        <taxon>Bacillales</taxon>
        <taxon>Anoxybacillaceae</taxon>
        <taxon>Geobacillus</taxon>
    </lineage>
</organism>
<gene>
    <name evidence="1" type="ORF">BRO54_2713</name>
</gene>
<dbReference type="RefSeq" id="WP_074044207.1">
    <property type="nucleotide sequence ID" value="NZ_MQMG01000038.1"/>
</dbReference>
<reference evidence="1 2" key="1">
    <citation type="submission" date="2016-11" db="EMBL/GenBank/DDBJ databases">
        <authorList>
            <person name="Kadnikov V."/>
            <person name="Nazina T."/>
        </authorList>
    </citation>
    <scope>NUCLEOTIDE SEQUENCE [LARGE SCALE GENOMIC DNA]</scope>
    <source>
        <strain evidence="1 2">1017</strain>
    </source>
</reference>
<reference evidence="2" key="2">
    <citation type="submission" date="2017-01" db="EMBL/GenBank/DDBJ databases">
        <title>Genome sequencing and annotation of Geobacillus sp. 1017, a Hydrocarbon-Oxidizing Thermophilic Bacterium Isolated from a Heavy Oil Reservoir (China).</title>
        <authorList>
            <person name="Kadnikov V.V."/>
            <person name="Mardanov A.V."/>
            <person name="Poltaraus A.B."/>
            <person name="Sokolova D.S."/>
            <person name="Semenova E.M."/>
            <person name="Ravin N.V."/>
            <person name="Tourova T.P."/>
            <person name="Nazina T.N."/>
        </authorList>
    </citation>
    <scope>NUCLEOTIDE SEQUENCE [LARGE SCALE GENOMIC DNA]</scope>
    <source>
        <strain evidence="2">1017</strain>
    </source>
</reference>
<evidence type="ECO:0000313" key="2">
    <source>
        <dbReference type="Proteomes" id="UP000186030"/>
    </source>
</evidence>
<dbReference type="EMBL" id="MQMG01000038">
    <property type="protein sequence ID" value="OKO91436.1"/>
    <property type="molecule type" value="Genomic_DNA"/>
</dbReference>
<accession>A0A1Q5SU59</accession>
<name>A0A1Q5SU59_9BACL</name>
<dbReference type="AlphaFoldDB" id="A0A1Q5SU59"/>
<dbReference type="Proteomes" id="UP000186030">
    <property type="component" value="Unassembled WGS sequence"/>
</dbReference>